<gene>
    <name evidence="1" type="ORF">BBV17_25310</name>
</gene>
<name>A0ABX3CND3_9BACI</name>
<keyword evidence="2" id="KW-1185">Reference proteome</keyword>
<sequence length="80" mass="9096">MFEKTTNYFKRYIAAARRNRLCSRQQAKLAWEKTDQLLAIGNYDEGVFYLIQDISKFGKALPYDVIVKGFEIALGEGAAA</sequence>
<organism evidence="1 2">
    <name type="scientific">Cytobacillus oceanisediminis</name>
    <dbReference type="NCBI Taxonomy" id="665099"/>
    <lineage>
        <taxon>Bacteria</taxon>
        <taxon>Bacillati</taxon>
        <taxon>Bacillota</taxon>
        <taxon>Bacilli</taxon>
        <taxon>Bacillales</taxon>
        <taxon>Bacillaceae</taxon>
        <taxon>Cytobacillus</taxon>
    </lineage>
</organism>
<dbReference type="RefSeq" id="WP_035332918.1">
    <property type="nucleotide sequence ID" value="NZ_MBRJ01000040.1"/>
</dbReference>
<dbReference type="Proteomes" id="UP000180194">
    <property type="component" value="Unassembled WGS sequence"/>
</dbReference>
<comment type="caution">
    <text evidence="1">The sequence shown here is derived from an EMBL/GenBank/DDBJ whole genome shotgun (WGS) entry which is preliminary data.</text>
</comment>
<dbReference type="EMBL" id="MBRJ01000040">
    <property type="protein sequence ID" value="OHX44822.1"/>
    <property type="molecule type" value="Genomic_DNA"/>
</dbReference>
<protein>
    <submittedName>
        <fullName evidence="1">Uncharacterized protein</fullName>
    </submittedName>
</protein>
<evidence type="ECO:0000313" key="1">
    <source>
        <dbReference type="EMBL" id="OHX44822.1"/>
    </source>
</evidence>
<reference evidence="1 2" key="1">
    <citation type="submission" date="2016-07" db="EMBL/GenBank/DDBJ databases">
        <title>Bacillus oceanisediminis whole genome.</title>
        <authorList>
            <person name="Pal Y."/>
            <person name="Verma A."/>
            <person name="Mual P."/>
            <person name="Srinivasan K."/>
        </authorList>
    </citation>
    <scope>NUCLEOTIDE SEQUENCE [LARGE SCALE GENOMIC DNA]</scope>
    <source>
        <strain evidence="1 2">Bhandara28</strain>
    </source>
</reference>
<proteinExistence type="predicted"/>
<evidence type="ECO:0000313" key="2">
    <source>
        <dbReference type="Proteomes" id="UP000180194"/>
    </source>
</evidence>
<accession>A0ABX3CND3</accession>